<organism evidence="4 5">
    <name type="scientific">Patella caerulea</name>
    <name type="common">Rayed Mediterranean limpet</name>
    <dbReference type="NCBI Taxonomy" id="87958"/>
    <lineage>
        <taxon>Eukaryota</taxon>
        <taxon>Metazoa</taxon>
        <taxon>Spiralia</taxon>
        <taxon>Lophotrochozoa</taxon>
        <taxon>Mollusca</taxon>
        <taxon>Gastropoda</taxon>
        <taxon>Patellogastropoda</taxon>
        <taxon>Patelloidea</taxon>
        <taxon>Patellidae</taxon>
        <taxon>Patella</taxon>
    </lineage>
</organism>
<dbReference type="Proteomes" id="UP001347796">
    <property type="component" value="Unassembled WGS sequence"/>
</dbReference>
<proteinExistence type="predicted"/>
<feature type="chain" id="PRO_5042908662" evidence="3">
    <location>
        <begin position="22"/>
        <end position="353"/>
    </location>
</feature>
<keyword evidence="5" id="KW-1185">Reference proteome</keyword>
<evidence type="ECO:0000256" key="2">
    <source>
        <dbReference type="SAM" id="Phobius"/>
    </source>
</evidence>
<name>A0AAN8FYB5_PATCE</name>
<feature type="compositionally biased region" description="Polar residues" evidence="1">
    <location>
        <begin position="192"/>
        <end position="206"/>
    </location>
</feature>
<evidence type="ECO:0000256" key="3">
    <source>
        <dbReference type="SAM" id="SignalP"/>
    </source>
</evidence>
<feature type="region of interest" description="Disordered" evidence="1">
    <location>
        <begin position="281"/>
        <end position="353"/>
    </location>
</feature>
<feature type="compositionally biased region" description="Polar residues" evidence="1">
    <location>
        <begin position="281"/>
        <end position="315"/>
    </location>
</feature>
<feature type="transmembrane region" description="Helical" evidence="2">
    <location>
        <begin position="31"/>
        <end position="54"/>
    </location>
</feature>
<keyword evidence="2" id="KW-0472">Membrane</keyword>
<keyword evidence="3" id="KW-0732">Signal</keyword>
<dbReference type="AlphaFoldDB" id="A0AAN8FYB5"/>
<evidence type="ECO:0000256" key="1">
    <source>
        <dbReference type="SAM" id="MobiDB-lite"/>
    </source>
</evidence>
<accession>A0AAN8FYB5</accession>
<gene>
    <name evidence="4" type="ORF">SNE40_023348</name>
</gene>
<keyword evidence="2" id="KW-0812">Transmembrane</keyword>
<comment type="caution">
    <text evidence="4">The sequence shown here is derived from an EMBL/GenBank/DDBJ whole genome shotgun (WGS) entry which is preliminary data.</text>
</comment>
<evidence type="ECO:0000313" key="4">
    <source>
        <dbReference type="EMBL" id="KAK6166717.1"/>
    </source>
</evidence>
<dbReference type="EMBL" id="JAZGQO010000021">
    <property type="protein sequence ID" value="KAK6166717.1"/>
    <property type="molecule type" value="Genomic_DNA"/>
</dbReference>
<feature type="region of interest" description="Disordered" evidence="1">
    <location>
        <begin position="188"/>
        <end position="252"/>
    </location>
</feature>
<reference evidence="4 5" key="1">
    <citation type="submission" date="2024-01" db="EMBL/GenBank/DDBJ databases">
        <title>The genome of the rayed Mediterranean limpet Patella caerulea (Linnaeus, 1758).</title>
        <authorList>
            <person name="Anh-Thu Weber A."/>
            <person name="Halstead-Nussloch G."/>
        </authorList>
    </citation>
    <scope>NUCLEOTIDE SEQUENCE [LARGE SCALE GENOMIC DNA]</scope>
    <source>
        <strain evidence="4">AATW-2023a</strain>
        <tissue evidence="4">Whole specimen</tissue>
    </source>
</reference>
<protein>
    <submittedName>
        <fullName evidence="4">Uncharacterized protein</fullName>
    </submittedName>
</protein>
<evidence type="ECO:0000313" key="5">
    <source>
        <dbReference type="Proteomes" id="UP001347796"/>
    </source>
</evidence>
<feature type="signal peptide" evidence="3">
    <location>
        <begin position="1"/>
        <end position="21"/>
    </location>
</feature>
<feature type="region of interest" description="Disordered" evidence="1">
    <location>
        <begin position="119"/>
        <end position="176"/>
    </location>
</feature>
<feature type="compositionally biased region" description="Low complexity" evidence="1">
    <location>
        <begin position="217"/>
        <end position="231"/>
    </location>
</feature>
<sequence>MENNIKIIIFVFLADIHAVLCQDIEISNDVNKAFITLAVLVAILLISFVVAKIFDYCYDHSTLRDDDSNISEDTRKKIRDRLLGAGVKAKKKEVKDKILAVHRASLVIRHLSEMATKRRASQQVYEVDDENEDASGQKKAAAKVTFVDEDQKSMVSNSKTLQVPGKGALKHISNGNSKVYPAETTLIKKQPSEANQKSKATPNNKPVQKPPAISVPSSTKTSKTASSTKAKNCMKAEETVESQNKVPVEIRNDAKTPPKILIKRPTEADLVQNLQTDQLTKSKTETNSVTKPSNSLSVIGNKKPTNIPLSVSPPKQSEKTRQAGQINSQTAPAGVHKKLEKNAQKMNAKKNKQ</sequence>
<keyword evidence="2" id="KW-1133">Transmembrane helix</keyword>
<feature type="compositionally biased region" description="Polar residues" evidence="1">
    <location>
        <begin position="322"/>
        <end position="331"/>
    </location>
</feature>